<evidence type="ECO:0000259" key="2">
    <source>
        <dbReference type="Pfam" id="PF07833"/>
    </source>
</evidence>
<dbReference type="RefSeq" id="WP_087458116.1">
    <property type="nucleotide sequence ID" value="NZ_CP021434.1"/>
</dbReference>
<dbReference type="Gene3D" id="3.30.457.10">
    <property type="entry name" value="Copper amine oxidase-like, N-terminal domain"/>
    <property type="match status" value="1"/>
</dbReference>
<dbReference type="InterPro" id="IPR036582">
    <property type="entry name" value="Mao_N_sf"/>
</dbReference>
<keyword evidence="1" id="KW-0732">Signal</keyword>
<organism evidence="3 4">
    <name type="scientific">Tumebacillus avium</name>
    <dbReference type="NCBI Taxonomy" id="1903704"/>
    <lineage>
        <taxon>Bacteria</taxon>
        <taxon>Bacillati</taxon>
        <taxon>Bacillota</taxon>
        <taxon>Bacilli</taxon>
        <taxon>Bacillales</taxon>
        <taxon>Alicyclobacillaceae</taxon>
        <taxon>Tumebacillus</taxon>
    </lineage>
</organism>
<feature type="domain" description="Copper amine oxidase-like N-terminal" evidence="2">
    <location>
        <begin position="23"/>
        <end position="88"/>
    </location>
</feature>
<dbReference type="SUPFAM" id="SSF55383">
    <property type="entry name" value="Copper amine oxidase, domain N"/>
    <property type="match status" value="1"/>
</dbReference>
<feature type="signal peptide" evidence="1">
    <location>
        <begin position="1"/>
        <end position="27"/>
    </location>
</feature>
<accession>A0A1Y0ISH4</accession>
<name>A0A1Y0ISH4_9BACL</name>
<feature type="chain" id="PRO_5013141194" description="Copper amine oxidase-like N-terminal domain-containing protein" evidence="1">
    <location>
        <begin position="28"/>
        <end position="150"/>
    </location>
</feature>
<dbReference type="EMBL" id="CP021434">
    <property type="protein sequence ID" value="ARU62766.1"/>
    <property type="molecule type" value="Genomic_DNA"/>
</dbReference>
<evidence type="ECO:0000313" key="4">
    <source>
        <dbReference type="Proteomes" id="UP000195437"/>
    </source>
</evidence>
<dbReference type="AlphaFoldDB" id="A0A1Y0ISH4"/>
<proteinExistence type="predicted"/>
<dbReference type="InterPro" id="IPR012854">
    <property type="entry name" value="Cu_amine_oxidase-like_N"/>
</dbReference>
<evidence type="ECO:0000313" key="3">
    <source>
        <dbReference type="EMBL" id="ARU62766.1"/>
    </source>
</evidence>
<dbReference type="OrthoDB" id="2382392at2"/>
<sequence>MFIARYKQLFAGILIGSVIAGVSVASADQSITAYLSPIKFTFDGKTKALPEGYAVLTYKDRTYVPARFVAEELGAKVDWINSTQTVAITTTTGLPSGQNCGTPAIKGNISSSGEKIFHVPGGQYYEVTIAEEMFCTPEAALAAGYRASLR</sequence>
<protein>
    <recommendedName>
        <fullName evidence="2">Copper amine oxidase-like N-terminal domain-containing protein</fullName>
    </recommendedName>
</protein>
<dbReference type="Proteomes" id="UP000195437">
    <property type="component" value="Chromosome"/>
</dbReference>
<keyword evidence="4" id="KW-1185">Reference proteome</keyword>
<dbReference type="Pfam" id="PF07833">
    <property type="entry name" value="Cu_amine_oxidN1"/>
    <property type="match status" value="1"/>
</dbReference>
<evidence type="ECO:0000256" key="1">
    <source>
        <dbReference type="SAM" id="SignalP"/>
    </source>
</evidence>
<reference evidence="4" key="1">
    <citation type="submission" date="2017-05" db="EMBL/GenBank/DDBJ databases">
        <authorList>
            <person name="Sung H."/>
        </authorList>
    </citation>
    <scope>NUCLEOTIDE SEQUENCE [LARGE SCALE GENOMIC DNA]</scope>
    <source>
        <strain evidence="4">AR23208</strain>
    </source>
</reference>
<dbReference type="KEGG" id="tum:CBW65_18670"/>
<gene>
    <name evidence="3" type="ORF">CBW65_18670</name>
</gene>